<dbReference type="PANTHER" id="PTHR10629:SF52">
    <property type="entry name" value="DNA (CYTOSINE-5)-METHYLTRANSFERASE 1"/>
    <property type="match status" value="1"/>
</dbReference>
<evidence type="ECO:0000256" key="2">
    <source>
        <dbReference type="ARBA" id="ARBA00022679"/>
    </source>
</evidence>
<evidence type="ECO:0000256" key="6">
    <source>
        <dbReference type="PROSITE-ProRule" id="PRU01016"/>
    </source>
</evidence>
<comment type="similarity">
    <text evidence="6 7">Belongs to the class I-like SAM-binding methyltransferase superfamily. C5-methyltransferase family.</text>
</comment>
<evidence type="ECO:0000256" key="8">
    <source>
        <dbReference type="RuleBase" id="RU000417"/>
    </source>
</evidence>
<dbReference type="InterPro" id="IPR001525">
    <property type="entry name" value="C5_MeTfrase"/>
</dbReference>
<organism evidence="9 10">
    <name type="scientific">Pseudomonas avellanae</name>
    <dbReference type="NCBI Taxonomy" id="46257"/>
    <lineage>
        <taxon>Bacteria</taxon>
        <taxon>Pseudomonadati</taxon>
        <taxon>Pseudomonadota</taxon>
        <taxon>Gammaproteobacteria</taxon>
        <taxon>Pseudomonadales</taxon>
        <taxon>Pseudomonadaceae</taxon>
        <taxon>Pseudomonas</taxon>
    </lineage>
</organism>
<dbReference type="GO" id="GO:0032259">
    <property type="term" value="P:methylation"/>
    <property type="evidence" value="ECO:0007669"/>
    <property type="project" value="UniProtKB-KW"/>
</dbReference>
<keyword evidence="4" id="KW-0680">Restriction system</keyword>
<evidence type="ECO:0000256" key="1">
    <source>
        <dbReference type="ARBA" id="ARBA00022603"/>
    </source>
</evidence>
<dbReference type="PROSITE" id="PS51679">
    <property type="entry name" value="SAM_MT_C5"/>
    <property type="match status" value="1"/>
</dbReference>
<dbReference type="GO" id="GO:0009307">
    <property type="term" value="P:DNA restriction-modification system"/>
    <property type="evidence" value="ECO:0007669"/>
    <property type="project" value="UniProtKB-KW"/>
</dbReference>
<reference evidence="10" key="1">
    <citation type="journal article" date="2016" name="Sci. Rep.">
        <title>Genome analysis of the kiwifruit canker pathogen Pseudomonas syringae pv. actinidiae biovar 5.</title>
        <authorList>
            <person name="Fujikawa T."/>
            <person name="Sawada H."/>
        </authorList>
    </citation>
    <scope>NUCLEOTIDE SEQUENCE [LARGE SCALE GENOMIC DNA]</scope>
    <source>
        <strain evidence="10">MAFF 212061</strain>
    </source>
</reference>
<dbReference type="EC" id="2.1.1.37" evidence="8"/>
<evidence type="ECO:0000256" key="4">
    <source>
        <dbReference type="ARBA" id="ARBA00022747"/>
    </source>
</evidence>
<dbReference type="GO" id="GO:0003677">
    <property type="term" value="F:DNA binding"/>
    <property type="evidence" value="ECO:0007669"/>
    <property type="project" value="TreeGrafter"/>
</dbReference>
<dbReference type="PROSITE" id="PS00094">
    <property type="entry name" value="C5_MTASE_1"/>
    <property type="match status" value="1"/>
</dbReference>
<dbReference type="Gene3D" id="3.90.120.10">
    <property type="entry name" value="DNA Methylase, subunit A, domain 2"/>
    <property type="match status" value="1"/>
</dbReference>
<dbReference type="InterPro" id="IPR018117">
    <property type="entry name" value="C5_DNA_meth_AS"/>
</dbReference>
<evidence type="ECO:0000313" key="10">
    <source>
        <dbReference type="Proteomes" id="UP000217163"/>
    </source>
</evidence>
<evidence type="ECO:0000256" key="3">
    <source>
        <dbReference type="ARBA" id="ARBA00022691"/>
    </source>
</evidence>
<dbReference type="SUPFAM" id="SSF53335">
    <property type="entry name" value="S-adenosyl-L-methionine-dependent methyltransferases"/>
    <property type="match status" value="1"/>
</dbReference>
<protein>
    <recommendedName>
        <fullName evidence="8">Cytosine-specific methyltransferase</fullName>
        <ecNumber evidence="8">2.1.1.37</ecNumber>
    </recommendedName>
</protein>
<dbReference type="GO" id="GO:0003886">
    <property type="term" value="F:DNA (cytosine-5-)-methyltransferase activity"/>
    <property type="evidence" value="ECO:0007669"/>
    <property type="project" value="UniProtKB-EC"/>
</dbReference>
<name>A0A261WLK8_9PSED</name>
<dbReference type="NCBIfam" id="TIGR00675">
    <property type="entry name" value="dcm"/>
    <property type="match status" value="1"/>
</dbReference>
<dbReference type="InterPro" id="IPR050390">
    <property type="entry name" value="C5-Methyltransferase"/>
</dbReference>
<dbReference type="AlphaFoldDB" id="A0A261WLK8"/>
<gene>
    <name evidence="9" type="ORF">CFN58_06645</name>
</gene>
<accession>A0A261WLK8</accession>
<dbReference type="GO" id="GO:0044027">
    <property type="term" value="P:negative regulation of gene expression via chromosomal CpG island methylation"/>
    <property type="evidence" value="ECO:0007669"/>
    <property type="project" value="TreeGrafter"/>
</dbReference>
<comment type="caution">
    <text evidence="9">The sequence shown here is derived from an EMBL/GenBank/DDBJ whole genome shotgun (WGS) entry which is preliminary data.</text>
</comment>
<keyword evidence="2 6" id="KW-0808">Transferase</keyword>
<sequence>MQSKDLTAVHLFCGAGGLTVGLSMAGFKVLAGVEYNSVAAESYRMNHPDIALYEKDIVKLDPLVVMADLGLQSGDLDLLAGCPPCQGFSTHRTRNRASSVIDDRNDLVFEFMKFVVALRPKTIMMENVPGLARDGRIESVKIQLSEMGYIVNSETVQVKDAANYGVPQRRKRMILKASMLGLITEPEQSGVFRTVKDTIGDLADVGLSGDVLHDIPVKRSDKVQKMISLVPKNGGSRKDLPKEYWLPCHKKASVGYADVYGRMSWDLVAPTITGGCINPSKGRFLHPEKNRAITLREAALLQTFPKDYRFSFGKGKCFVALMIGNALPPEFIKRHALEFRKHLNS</sequence>
<evidence type="ECO:0000313" key="9">
    <source>
        <dbReference type="EMBL" id="OZI87038.1"/>
    </source>
</evidence>
<evidence type="ECO:0000256" key="7">
    <source>
        <dbReference type="RuleBase" id="RU000416"/>
    </source>
</evidence>
<dbReference type="PRINTS" id="PR00105">
    <property type="entry name" value="C5METTRFRASE"/>
</dbReference>
<feature type="active site" evidence="6">
    <location>
        <position position="85"/>
    </location>
</feature>
<proteinExistence type="inferred from homology"/>
<dbReference type="Pfam" id="PF00145">
    <property type="entry name" value="DNA_methylase"/>
    <property type="match status" value="1"/>
</dbReference>
<dbReference type="EMBL" id="NKQU01000117">
    <property type="protein sequence ID" value="OZI87038.1"/>
    <property type="molecule type" value="Genomic_DNA"/>
</dbReference>
<evidence type="ECO:0000256" key="5">
    <source>
        <dbReference type="ARBA" id="ARBA00047422"/>
    </source>
</evidence>
<dbReference type="Gene3D" id="3.40.50.150">
    <property type="entry name" value="Vaccinia Virus protein VP39"/>
    <property type="match status" value="1"/>
</dbReference>
<keyword evidence="1 6" id="KW-0489">Methyltransferase</keyword>
<dbReference type="PANTHER" id="PTHR10629">
    <property type="entry name" value="CYTOSINE-SPECIFIC METHYLTRANSFERASE"/>
    <property type="match status" value="1"/>
</dbReference>
<dbReference type="InterPro" id="IPR029063">
    <property type="entry name" value="SAM-dependent_MTases_sf"/>
</dbReference>
<dbReference type="Proteomes" id="UP000217163">
    <property type="component" value="Unassembled WGS sequence"/>
</dbReference>
<keyword evidence="3 6" id="KW-0949">S-adenosyl-L-methionine</keyword>
<comment type="catalytic activity">
    <reaction evidence="5 8">
        <text>a 2'-deoxycytidine in DNA + S-adenosyl-L-methionine = a 5-methyl-2'-deoxycytidine in DNA + S-adenosyl-L-homocysteine + H(+)</text>
        <dbReference type="Rhea" id="RHEA:13681"/>
        <dbReference type="Rhea" id="RHEA-COMP:11369"/>
        <dbReference type="Rhea" id="RHEA-COMP:11370"/>
        <dbReference type="ChEBI" id="CHEBI:15378"/>
        <dbReference type="ChEBI" id="CHEBI:57856"/>
        <dbReference type="ChEBI" id="CHEBI:59789"/>
        <dbReference type="ChEBI" id="CHEBI:85452"/>
        <dbReference type="ChEBI" id="CHEBI:85454"/>
        <dbReference type="EC" id="2.1.1.37"/>
    </reaction>
</comment>